<proteinExistence type="predicted"/>
<evidence type="ECO:0000256" key="1">
    <source>
        <dbReference type="SAM" id="MobiDB-lite"/>
    </source>
</evidence>
<organism evidence="2 3">
    <name type="scientific">Pleurodeles waltl</name>
    <name type="common">Iberian ribbed newt</name>
    <dbReference type="NCBI Taxonomy" id="8319"/>
    <lineage>
        <taxon>Eukaryota</taxon>
        <taxon>Metazoa</taxon>
        <taxon>Chordata</taxon>
        <taxon>Craniata</taxon>
        <taxon>Vertebrata</taxon>
        <taxon>Euteleostomi</taxon>
        <taxon>Amphibia</taxon>
        <taxon>Batrachia</taxon>
        <taxon>Caudata</taxon>
        <taxon>Salamandroidea</taxon>
        <taxon>Salamandridae</taxon>
        <taxon>Pleurodelinae</taxon>
        <taxon>Pleurodeles</taxon>
    </lineage>
</organism>
<reference evidence="2" key="1">
    <citation type="journal article" date="2022" name="bioRxiv">
        <title>Sequencing and chromosome-scale assembly of the giantPleurodeles waltlgenome.</title>
        <authorList>
            <person name="Brown T."/>
            <person name="Elewa A."/>
            <person name="Iarovenko S."/>
            <person name="Subramanian E."/>
            <person name="Araus A.J."/>
            <person name="Petzold A."/>
            <person name="Susuki M."/>
            <person name="Suzuki K.-i.T."/>
            <person name="Hayashi T."/>
            <person name="Toyoda A."/>
            <person name="Oliveira C."/>
            <person name="Osipova E."/>
            <person name="Leigh N.D."/>
            <person name="Simon A."/>
            <person name="Yun M.H."/>
        </authorList>
    </citation>
    <scope>NUCLEOTIDE SEQUENCE</scope>
    <source>
        <strain evidence="2">20211129_DDA</strain>
        <tissue evidence="2">Liver</tissue>
    </source>
</reference>
<dbReference type="EMBL" id="JANPWB010000006">
    <property type="protein sequence ID" value="KAJ1175781.1"/>
    <property type="molecule type" value="Genomic_DNA"/>
</dbReference>
<comment type="caution">
    <text evidence="2">The sequence shown here is derived from an EMBL/GenBank/DDBJ whole genome shotgun (WGS) entry which is preliminary data.</text>
</comment>
<evidence type="ECO:0000313" key="3">
    <source>
        <dbReference type="Proteomes" id="UP001066276"/>
    </source>
</evidence>
<gene>
    <name evidence="2" type="ORF">NDU88_001066</name>
</gene>
<evidence type="ECO:0000313" key="2">
    <source>
        <dbReference type="EMBL" id="KAJ1175781.1"/>
    </source>
</evidence>
<accession>A0AAV7TI42</accession>
<keyword evidence="3" id="KW-1185">Reference proteome</keyword>
<dbReference type="AlphaFoldDB" id="A0AAV7TI42"/>
<dbReference type="Proteomes" id="UP001066276">
    <property type="component" value="Chromosome 3_2"/>
</dbReference>
<feature type="compositionally biased region" description="Basic residues" evidence="1">
    <location>
        <begin position="1"/>
        <end position="10"/>
    </location>
</feature>
<sequence length="132" mass="14801">MQRPFHRASGRKMAAGGSNAAKEAGARGACGSGPPRQGRVDPYWNQKAKGRHGGLEYQERYLETGHSLFVVNYKMVFLVFIIEDVDRGLVNTLGGCHGSPQTQRDTQQLQKKCKKRVEFVARKKGRAQQKLW</sequence>
<name>A0AAV7TI42_PLEWA</name>
<protein>
    <submittedName>
        <fullName evidence="2">Uncharacterized protein</fullName>
    </submittedName>
</protein>
<feature type="region of interest" description="Disordered" evidence="1">
    <location>
        <begin position="1"/>
        <end position="47"/>
    </location>
</feature>